<dbReference type="PATRIC" id="fig|946077.3.peg.2576"/>
<feature type="domain" description="DUF5683" evidence="2">
    <location>
        <begin position="63"/>
        <end position="218"/>
    </location>
</feature>
<feature type="chain" id="PRO_5003635974" description="DUF5683 domain-containing protein" evidence="1">
    <location>
        <begin position="21"/>
        <end position="218"/>
    </location>
</feature>
<name>I0W7K7_9FLAO</name>
<protein>
    <recommendedName>
        <fullName evidence="2">DUF5683 domain-containing protein</fullName>
    </recommendedName>
</protein>
<proteinExistence type="predicted"/>
<dbReference type="Proteomes" id="UP000005938">
    <property type="component" value="Unassembled WGS sequence"/>
</dbReference>
<organism evidence="3 4">
    <name type="scientific">Imtechella halotolerans K1</name>
    <dbReference type="NCBI Taxonomy" id="946077"/>
    <lineage>
        <taxon>Bacteria</taxon>
        <taxon>Pseudomonadati</taxon>
        <taxon>Bacteroidota</taxon>
        <taxon>Flavobacteriia</taxon>
        <taxon>Flavobacteriales</taxon>
        <taxon>Flavobacteriaceae</taxon>
        <taxon>Imtechella</taxon>
    </lineage>
</organism>
<feature type="signal peptide" evidence="1">
    <location>
        <begin position="1"/>
        <end position="20"/>
    </location>
</feature>
<dbReference type="STRING" id="946077.W5A_12736"/>
<dbReference type="EMBL" id="AJJU01000037">
    <property type="protein sequence ID" value="EID72373.1"/>
    <property type="molecule type" value="Genomic_DNA"/>
</dbReference>
<dbReference type="AlphaFoldDB" id="I0W7K7"/>
<accession>I0W7K7</accession>
<evidence type="ECO:0000313" key="3">
    <source>
        <dbReference type="EMBL" id="EID72373.1"/>
    </source>
</evidence>
<dbReference type="eggNOG" id="ENOG502ZCD0">
    <property type="taxonomic scope" value="Bacteria"/>
</dbReference>
<keyword evidence="1" id="KW-0732">Signal</keyword>
<keyword evidence="4" id="KW-1185">Reference proteome</keyword>
<evidence type="ECO:0000259" key="2">
    <source>
        <dbReference type="Pfam" id="PF18935"/>
    </source>
</evidence>
<reference evidence="3 4" key="1">
    <citation type="journal article" date="2012" name="J. Bacteriol.">
        <title>Genome Sequence of the Halotolerant Bacterium Imtechella halotolerans K1T.</title>
        <authorList>
            <person name="Kumar S."/>
            <person name="Vikram S."/>
            <person name="Subramanian S."/>
            <person name="Raghava G.P."/>
            <person name="Pinnaka A.K."/>
        </authorList>
    </citation>
    <scope>NUCLEOTIDE SEQUENCE [LARGE SCALE GENOMIC DNA]</scope>
    <source>
        <strain evidence="3 4">K1</strain>
    </source>
</reference>
<dbReference type="Pfam" id="PF18935">
    <property type="entry name" value="DUF5683"/>
    <property type="match status" value="1"/>
</dbReference>
<evidence type="ECO:0000313" key="4">
    <source>
        <dbReference type="Proteomes" id="UP000005938"/>
    </source>
</evidence>
<sequence>MINKYGAALLLVWISLTSYSQSTSTVKASIDSTLVSKETNIIDTLTRRERRLMRARTSREIDPLSPSKAAFYSALVPGLGQVYNKRYWKVPIVYGAIGSGIYFYDWNKKEYDRYRGIYKRRLAGFTDDEFYLDSEGNQLTTPRVSDQSLREAQKFYQRNKDLSLLVTVGLYVLNIIDANVDAHLKQYNVNDNLSLQPYIRPNDLDYRMNYGLSLNLNF</sequence>
<dbReference type="OrthoDB" id="9813910at2"/>
<gene>
    <name evidence="3" type="ORF">W5A_12736</name>
</gene>
<dbReference type="RefSeq" id="WP_008241279.1">
    <property type="nucleotide sequence ID" value="NZ_AJJU01000037.1"/>
</dbReference>
<evidence type="ECO:0000256" key="1">
    <source>
        <dbReference type="SAM" id="SignalP"/>
    </source>
</evidence>
<comment type="caution">
    <text evidence="3">The sequence shown here is derived from an EMBL/GenBank/DDBJ whole genome shotgun (WGS) entry which is preliminary data.</text>
</comment>
<dbReference type="InterPro" id="IPR043738">
    <property type="entry name" value="DUF5683"/>
</dbReference>